<comment type="subcellular location">
    <subcellularLocation>
        <location evidence="1">Host cell</location>
    </subcellularLocation>
</comment>
<dbReference type="GO" id="GO:0005524">
    <property type="term" value="F:ATP binding"/>
    <property type="evidence" value="ECO:0007669"/>
    <property type="project" value="InterPro"/>
</dbReference>
<accession>A0A4Y2UZ86</accession>
<dbReference type="GO" id="GO:0043657">
    <property type="term" value="C:host cell"/>
    <property type="evidence" value="ECO:0007669"/>
    <property type="project" value="UniProtKB-SubCell"/>
</dbReference>
<evidence type="ECO:0000313" key="3">
    <source>
        <dbReference type="Proteomes" id="UP000499080"/>
    </source>
</evidence>
<sequence>MYEYAHLGQPCDRDVMTITKDHEDDHEEHRENALLLTHMADRKRIARNAIDAVFAHIYMVLKNEKSAEYLDHKCKELADNLLDIDDCPIFGESLLWKSNQFTLTTDDAGIGILCLKQFLSIGVHFDPKSLDNYCLIYWLFIQK</sequence>
<dbReference type="InterPro" id="IPR037102">
    <property type="entry name" value="Znf_lg_T-Ag_D1_dom_sf"/>
</dbReference>
<dbReference type="EMBL" id="BGPR01040758">
    <property type="protein sequence ID" value="GBO16950.1"/>
    <property type="molecule type" value="Genomic_DNA"/>
</dbReference>
<keyword evidence="3" id="KW-1185">Reference proteome</keyword>
<dbReference type="Gene3D" id="1.10.10.510">
    <property type="entry name" value="Zinc finger, large T-antigen D1 domain"/>
    <property type="match status" value="1"/>
</dbReference>
<comment type="caution">
    <text evidence="2">The sequence shown here is derived from an EMBL/GenBank/DDBJ whole genome shotgun (WGS) entry which is preliminary data.</text>
</comment>
<organism evidence="2 3">
    <name type="scientific">Araneus ventricosus</name>
    <name type="common">Orbweaver spider</name>
    <name type="synonym">Epeira ventricosa</name>
    <dbReference type="NCBI Taxonomy" id="182803"/>
    <lineage>
        <taxon>Eukaryota</taxon>
        <taxon>Metazoa</taxon>
        <taxon>Ecdysozoa</taxon>
        <taxon>Arthropoda</taxon>
        <taxon>Chelicerata</taxon>
        <taxon>Arachnida</taxon>
        <taxon>Araneae</taxon>
        <taxon>Araneomorphae</taxon>
        <taxon>Entelegynae</taxon>
        <taxon>Araneoidea</taxon>
        <taxon>Araneidae</taxon>
        <taxon>Araneus</taxon>
    </lineage>
</organism>
<name>A0A4Y2UZ86_ARAVE</name>
<dbReference type="AlphaFoldDB" id="A0A4Y2UZ86"/>
<protein>
    <submittedName>
        <fullName evidence="2">Uncharacterized protein</fullName>
    </submittedName>
</protein>
<evidence type="ECO:0000256" key="1">
    <source>
        <dbReference type="ARBA" id="ARBA00004340"/>
    </source>
</evidence>
<proteinExistence type="predicted"/>
<gene>
    <name evidence="2" type="ORF">AVEN_72894_1</name>
</gene>
<evidence type="ECO:0000313" key="2">
    <source>
        <dbReference type="EMBL" id="GBO16950.1"/>
    </source>
</evidence>
<reference evidence="2 3" key="1">
    <citation type="journal article" date="2019" name="Sci. Rep.">
        <title>Orb-weaving spider Araneus ventricosus genome elucidates the spidroin gene catalogue.</title>
        <authorList>
            <person name="Kono N."/>
            <person name="Nakamura H."/>
            <person name="Ohtoshi R."/>
            <person name="Moran D.A.P."/>
            <person name="Shinohara A."/>
            <person name="Yoshida Y."/>
            <person name="Fujiwara M."/>
            <person name="Mori M."/>
            <person name="Tomita M."/>
            <person name="Arakawa K."/>
        </authorList>
    </citation>
    <scope>NUCLEOTIDE SEQUENCE [LARGE SCALE GENOMIC DNA]</scope>
</reference>
<dbReference type="GO" id="GO:0003677">
    <property type="term" value="F:DNA binding"/>
    <property type="evidence" value="ECO:0007669"/>
    <property type="project" value="InterPro"/>
</dbReference>
<dbReference type="GO" id="GO:0006260">
    <property type="term" value="P:DNA replication"/>
    <property type="evidence" value="ECO:0007669"/>
    <property type="project" value="InterPro"/>
</dbReference>
<dbReference type="Proteomes" id="UP000499080">
    <property type="component" value="Unassembled WGS sequence"/>
</dbReference>